<dbReference type="SUPFAM" id="SSF53067">
    <property type="entry name" value="Actin-like ATPase domain"/>
    <property type="match status" value="1"/>
</dbReference>
<dbReference type="InterPro" id="IPR043129">
    <property type="entry name" value="ATPase_NBD"/>
</dbReference>
<sequence length="254" mass="26619">MKVLGIDIGGSAVKGAPVDTATGKLLGERHRIATPEKVTPKELAKIVAEIAAHFRWTGPIGLGFPGVIHGTTPTTSANLHKDFIGCDLAKLVAKATGEKVSVVNDADAAGIAEMRFGAGRKEKGTVILLTLGTGVGSALFYRGVLYPNSELGHLPLKGDSAEKHVAASVKEKEDLSWHKWGKRLSHYLKIVETILEPDLIILGGGVSADSGKFFKYLKTRAPVLPAQSKNEAGIVGAALWAAEAGAVETGSRAK</sequence>
<dbReference type="OrthoDB" id="9795247at2"/>
<name>A0A290Q7U4_9BACT</name>
<keyword evidence="1" id="KW-0808">Transferase</keyword>
<evidence type="ECO:0000313" key="1">
    <source>
        <dbReference type="EMBL" id="ATC63240.1"/>
    </source>
</evidence>
<keyword evidence="2" id="KW-1185">Reference proteome</keyword>
<dbReference type="RefSeq" id="WP_096054872.1">
    <property type="nucleotide sequence ID" value="NZ_CP023344.1"/>
</dbReference>
<dbReference type="PANTHER" id="PTHR18964:SF146">
    <property type="entry name" value="POLYPHOSPHATE GLUCOKINASE"/>
    <property type="match status" value="1"/>
</dbReference>
<dbReference type="KEGG" id="vbh:CMV30_04315"/>
<dbReference type="InterPro" id="IPR000600">
    <property type="entry name" value="ROK"/>
</dbReference>
<keyword evidence="1" id="KW-0418">Kinase</keyword>
<protein>
    <submittedName>
        <fullName evidence="1">Polyphosphate glucokinase</fullName>
    </submittedName>
</protein>
<dbReference type="AlphaFoldDB" id="A0A290Q7U4"/>
<dbReference type="Pfam" id="PF00480">
    <property type="entry name" value="ROK"/>
    <property type="match status" value="1"/>
</dbReference>
<dbReference type="CDD" id="cd24058">
    <property type="entry name" value="ASKHA_NBD_ROK_PPGK"/>
    <property type="match status" value="1"/>
</dbReference>
<dbReference type="EMBL" id="CP023344">
    <property type="protein sequence ID" value="ATC63240.1"/>
    <property type="molecule type" value="Genomic_DNA"/>
</dbReference>
<proteinExistence type="predicted"/>
<dbReference type="Proteomes" id="UP000217265">
    <property type="component" value="Chromosome"/>
</dbReference>
<dbReference type="PANTHER" id="PTHR18964">
    <property type="entry name" value="ROK (REPRESSOR, ORF, KINASE) FAMILY"/>
    <property type="match status" value="1"/>
</dbReference>
<organism evidence="1 2">
    <name type="scientific">Nibricoccus aquaticus</name>
    <dbReference type="NCBI Taxonomy" id="2576891"/>
    <lineage>
        <taxon>Bacteria</taxon>
        <taxon>Pseudomonadati</taxon>
        <taxon>Verrucomicrobiota</taxon>
        <taxon>Opitutia</taxon>
        <taxon>Opitutales</taxon>
        <taxon>Opitutaceae</taxon>
        <taxon>Nibricoccus</taxon>
    </lineage>
</organism>
<dbReference type="Gene3D" id="3.30.420.40">
    <property type="match status" value="2"/>
</dbReference>
<dbReference type="GO" id="GO:0016301">
    <property type="term" value="F:kinase activity"/>
    <property type="evidence" value="ECO:0007669"/>
    <property type="project" value="UniProtKB-KW"/>
</dbReference>
<evidence type="ECO:0000313" key="2">
    <source>
        <dbReference type="Proteomes" id="UP000217265"/>
    </source>
</evidence>
<reference evidence="1 2" key="1">
    <citation type="submission" date="2017-09" db="EMBL/GenBank/DDBJ databases">
        <title>Complete genome sequence of Verrucomicrobial strain HZ-65, isolated from freshwater.</title>
        <authorList>
            <person name="Choi A."/>
        </authorList>
    </citation>
    <scope>NUCLEOTIDE SEQUENCE [LARGE SCALE GENOMIC DNA]</scope>
    <source>
        <strain evidence="1 2">HZ-65</strain>
    </source>
</reference>
<accession>A0A290Q7U4</accession>
<dbReference type="NCBIfam" id="NF045942">
    <property type="entry name" value="PolPhglucPhase"/>
    <property type="match status" value="1"/>
</dbReference>
<gene>
    <name evidence="1" type="ORF">CMV30_04315</name>
</gene>